<dbReference type="InterPro" id="IPR013087">
    <property type="entry name" value="Znf_C2H2_type"/>
</dbReference>
<reference evidence="13" key="1">
    <citation type="submission" date="2020-11" db="EMBL/GenBank/DDBJ databases">
        <authorList>
            <person name="Tran Van P."/>
        </authorList>
    </citation>
    <scope>NUCLEOTIDE SEQUENCE</scope>
</reference>
<feature type="domain" description="C2H2-type" evidence="12">
    <location>
        <begin position="323"/>
        <end position="352"/>
    </location>
</feature>
<dbReference type="GO" id="GO:0006357">
    <property type="term" value="P:regulation of transcription by RNA polymerase II"/>
    <property type="evidence" value="ECO:0007669"/>
    <property type="project" value="TreeGrafter"/>
</dbReference>
<keyword evidence="14" id="KW-1185">Reference proteome</keyword>
<feature type="region of interest" description="Disordered" evidence="11">
    <location>
        <begin position="229"/>
        <end position="293"/>
    </location>
</feature>
<evidence type="ECO:0000259" key="12">
    <source>
        <dbReference type="PROSITE" id="PS50157"/>
    </source>
</evidence>
<keyword evidence="5" id="KW-0862">Zinc</keyword>
<dbReference type="InterPro" id="IPR051061">
    <property type="entry name" value="Zinc_finger_trans_reg"/>
</dbReference>
<organism evidence="13">
    <name type="scientific">Oppiella nova</name>
    <dbReference type="NCBI Taxonomy" id="334625"/>
    <lineage>
        <taxon>Eukaryota</taxon>
        <taxon>Metazoa</taxon>
        <taxon>Ecdysozoa</taxon>
        <taxon>Arthropoda</taxon>
        <taxon>Chelicerata</taxon>
        <taxon>Arachnida</taxon>
        <taxon>Acari</taxon>
        <taxon>Acariformes</taxon>
        <taxon>Sarcoptiformes</taxon>
        <taxon>Oribatida</taxon>
        <taxon>Brachypylina</taxon>
        <taxon>Oppioidea</taxon>
        <taxon>Oppiidae</taxon>
        <taxon>Oppiella</taxon>
    </lineage>
</organism>
<dbReference type="Pfam" id="PF00096">
    <property type="entry name" value="zf-C2H2"/>
    <property type="match status" value="2"/>
</dbReference>
<evidence type="ECO:0000256" key="1">
    <source>
        <dbReference type="ARBA" id="ARBA00004123"/>
    </source>
</evidence>
<feature type="domain" description="C2H2-type" evidence="12">
    <location>
        <begin position="358"/>
        <end position="384"/>
    </location>
</feature>
<feature type="domain" description="C2H2-type" evidence="12">
    <location>
        <begin position="294"/>
        <end position="319"/>
    </location>
</feature>
<keyword evidence="9" id="KW-0539">Nucleus</keyword>
<evidence type="ECO:0000256" key="5">
    <source>
        <dbReference type="ARBA" id="ARBA00022833"/>
    </source>
</evidence>
<dbReference type="GO" id="GO:0003677">
    <property type="term" value="F:DNA binding"/>
    <property type="evidence" value="ECO:0007669"/>
    <property type="project" value="UniProtKB-KW"/>
</dbReference>
<gene>
    <name evidence="13" type="ORF">ONB1V03_LOCUS4010</name>
</gene>
<dbReference type="SMART" id="SM00355">
    <property type="entry name" value="ZnF_C2H2"/>
    <property type="match status" value="16"/>
</dbReference>
<feature type="domain" description="C2H2-type" evidence="12">
    <location>
        <begin position="31"/>
        <end position="60"/>
    </location>
</feature>
<feature type="domain" description="C2H2-type" evidence="12">
    <location>
        <begin position="481"/>
        <end position="508"/>
    </location>
</feature>
<feature type="domain" description="C2H2-type" evidence="12">
    <location>
        <begin position="418"/>
        <end position="448"/>
    </location>
</feature>
<dbReference type="GO" id="GO:0008270">
    <property type="term" value="F:zinc ion binding"/>
    <property type="evidence" value="ECO:0007669"/>
    <property type="project" value="UniProtKB-KW"/>
</dbReference>
<dbReference type="EMBL" id="OC916110">
    <property type="protein sequence ID" value="CAD7643196.1"/>
    <property type="molecule type" value="Genomic_DNA"/>
</dbReference>
<dbReference type="OrthoDB" id="2687452at2759"/>
<protein>
    <recommendedName>
        <fullName evidence="12">C2H2-type domain-containing protein</fullName>
    </recommendedName>
</protein>
<dbReference type="GO" id="GO:0005634">
    <property type="term" value="C:nucleus"/>
    <property type="evidence" value="ECO:0007669"/>
    <property type="project" value="UniProtKB-SubCell"/>
</dbReference>
<feature type="domain" description="C2H2-type" evidence="12">
    <location>
        <begin position="159"/>
        <end position="185"/>
    </location>
</feature>
<evidence type="ECO:0000256" key="6">
    <source>
        <dbReference type="ARBA" id="ARBA00023015"/>
    </source>
</evidence>
<dbReference type="PROSITE" id="PS50157">
    <property type="entry name" value="ZINC_FINGER_C2H2_2"/>
    <property type="match status" value="13"/>
</dbReference>
<evidence type="ECO:0000256" key="2">
    <source>
        <dbReference type="ARBA" id="ARBA00022723"/>
    </source>
</evidence>
<keyword evidence="7" id="KW-0238">DNA-binding</keyword>
<keyword evidence="2" id="KW-0479">Metal-binding</keyword>
<evidence type="ECO:0000313" key="13">
    <source>
        <dbReference type="EMBL" id="CAD7643196.1"/>
    </source>
</evidence>
<dbReference type="EMBL" id="CAJPVJ010001285">
    <property type="protein sequence ID" value="CAG2164456.1"/>
    <property type="molecule type" value="Genomic_DNA"/>
</dbReference>
<feature type="compositionally biased region" description="Basic and acidic residues" evidence="11">
    <location>
        <begin position="129"/>
        <end position="147"/>
    </location>
</feature>
<dbReference type="Proteomes" id="UP000728032">
    <property type="component" value="Unassembled WGS sequence"/>
</dbReference>
<feature type="compositionally biased region" description="Basic and acidic residues" evidence="11">
    <location>
        <begin position="236"/>
        <end position="272"/>
    </location>
</feature>
<dbReference type="InterPro" id="IPR036236">
    <property type="entry name" value="Znf_C2H2_sf"/>
</dbReference>
<feature type="domain" description="C2H2-type" evidence="12">
    <location>
        <begin position="1"/>
        <end position="30"/>
    </location>
</feature>
<evidence type="ECO:0000313" key="14">
    <source>
        <dbReference type="Proteomes" id="UP000728032"/>
    </source>
</evidence>
<comment type="subcellular location">
    <subcellularLocation>
        <location evidence="1">Nucleus</location>
    </subcellularLocation>
</comment>
<keyword evidence="4 10" id="KW-0863">Zinc-finger</keyword>
<feature type="domain" description="C2H2-type" evidence="12">
    <location>
        <begin position="539"/>
        <end position="568"/>
    </location>
</feature>
<evidence type="ECO:0000256" key="7">
    <source>
        <dbReference type="ARBA" id="ARBA00023125"/>
    </source>
</evidence>
<feature type="region of interest" description="Disordered" evidence="11">
    <location>
        <begin position="115"/>
        <end position="156"/>
    </location>
</feature>
<dbReference type="Gene3D" id="3.30.160.60">
    <property type="entry name" value="Classic Zinc Finger"/>
    <property type="match status" value="9"/>
</dbReference>
<feature type="domain" description="C2H2-type" evidence="12">
    <location>
        <begin position="387"/>
        <end position="417"/>
    </location>
</feature>
<evidence type="ECO:0000256" key="4">
    <source>
        <dbReference type="ARBA" id="ARBA00022771"/>
    </source>
</evidence>
<dbReference type="PROSITE" id="PS00028">
    <property type="entry name" value="ZINC_FINGER_C2H2_1"/>
    <property type="match status" value="13"/>
</dbReference>
<dbReference type="FunFam" id="3.30.160.60:FF:000322">
    <property type="entry name" value="GDNF-inducible zinc finger protein 1"/>
    <property type="match status" value="1"/>
</dbReference>
<dbReference type="SUPFAM" id="SSF57667">
    <property type="entry name" value="beta-beta-alpha zinc fingers"/>
    <property type="match status" value="9"/>
</dbReference>
<evidence type="ECO:0000256" key="3">
    <source>
        <dbReference type="ARBA" id="ARBA00022737"/>
    </source>
</evidence>
<dbReference type="AlphaFoldDB" id="A0A7R9LMF3"/>
<keyword evidence="6" id="KW-0805">Transcription regulation</keyword>
<feature type="domain" description="C2H2-type" evidence="12">
    <location>
        <begin position="509"/>
        <end position="538"/>
    </location>
</feature>
<dbReference type="PANTHER" id="PTHR46179:SF13">
    <property type="entry name" value="C2H2-TYPE DOMAIN-CONTAINING PROTEIN"/>
    <property type="match status" value="1"/>
</dbReference>
<evidence type="ECO:0000256" key="10">
    <source>
        <dbReference type="PROSITE-ProRule" id="PRU00042"/>
    </source>
</evidence>
<feature type="domain" description="C2H2-type" evidence="12">
    <location>
        <begin position="606"/>
        <end position="633"/>
    </location>
</feature>
<sequence>YRCEWPGCAKRFTTKQNKNRHMDIHATINKYRCSRPGCGQEFCDITDFKHHLELHRHPDNYRCLWPGCYRQLSCNTALKTHMSEHTGSRRYRCHWPGYEAEDSESADGIDCDVSHESDDEISDENNDGMNERQDSRGSHKKLNETNAKKRQLKGTGGQYDCDWEGCGKRFKTIARLKQHTKLHSGVAYRCDIPGCLSNFPCLAYLQKHKNRVNHQKFYESMAEKKIISGSVDENDDKNTNDSQRASELKAKPKYRSIDRKNEELSERQDSRGSHKTFNETNAKKKRLKGTGGKNACDWDGCGKRFARLDHLQRHKHLHSSVTYRCDIGTCTKEFATPVYLKSHKACHRADRPKSEGRYVCDYLGCGKKFSSRSGLKGHEPIHSGVTYRCPVEGCGATLQSQSYLKAHHNKRHTTRRQYRCEVDGCQHVFRVKESLTHHRLAQHPESMPDSPWFVCQWPGCQFRTKCRRYIRLHGPKHTKPYRCDECGASFSQNPTLVRHRRVHDKSAQYRCHWPGCEKLFADTNGLAMHTNTHTGAQVYPCLWPGCDKTFVWRAALNYHTKCHKGGQLGSYRCYWTGCAYRSTNASNFKSHVYRHKGLKGMPTDDYLCSYSDCGFTSQKSSEVIKHVKESHNN</sequence>
<feature type="non-terminal residue" evidence="13">
    <location>
        <position position="1"/>
    </location>
</feature>
<dbReference type="PANTHER" id="PTHR46179">
    <property type="entry name" value="ZINC FINGER PROTEIN"/>
    <property type="match status" value="1"/>
</dbReference>
<feature type="compositionally biased region" description="Acidic residues" evidence="11">
    <location>
        <begin position="117"/>
        <end position="126"/>
    </location>
</feature>
<evidence type="ECO:0000256" key="9">
    <source>
        <dbReference type="ARBA" id="ARBA00023242"/>
    </source>
</evidence>
<accession>A0A7R9LMF3</accession>
<proteinExistence type="predicted"/>
<feature type="domain" description="C2H2-type" evidence="12">
    <location>
        <begin position="61"/>
        <end position="90"/>
    </location>
</feature>
<evidence type="ECO:0000256" key="11">
    <source>
        <dbReference type="SAM" id="MobiDB-lite"/>
    </source>
</evidence>
<keyword evidence="3" id="KW-0677">Repeat</keyword>
<evidence type="ECO:0000256" key="8">
    <source>
        <dbReference type="ARBA" id="ARBA00023163"/>
    </source>
</evidence>
<keyword evidence="8" id="KW-0804">Transcription</keyword>
<name>A0A7R9LMF3_9ACAR</name>